<reference evidence="3" key="1">
    <citation type="submission" date="2025-05" db="UniProtKB">
        <authorList>
            <consortium name="RefSeq"/>
        </authorList>
    </citation>
    <scope>NUCLEOTIDE SEQUENCE [LARGE SCALE GENOMIC DNA]</scope>
</reference>
<sequence length="490" mass="55921">MISDQYFFFIFWSIFYLIISKQDKQVRFSSIQEKLTVYLAVNSSNNISKTPLPTPKLTPVQIITPKPPTLLTTSKLTPITKLTTPPALKETVKEDDQGITFQIAFSKFIEFLKVTKKNFDAWLESNTLEPQTTLNIIWLCLFILFITFCCLCCRYCCAKKEEKKELKDKLDLKRDHLFGPNYAERIQPKVEEIDYNIESTMFDALAEIKLGQIKFSLDFNTEENIVEITVHEGKDIPAADISGFSDPYVKVLLKPAGKKEYKTKTKKSTLSPSYEETFFMKNVTYANFTTSTLTLKVYDHNRFGPHELLGEANIPINDVDLTKGKITEWRIIMPEFKSEVGKFGKDFKLGHICIGLGYAPNTSVLAIFVLSCYKIKAVDESGSSDPYVTFFLIQDGRKVKKRKTTVKLRTLNPSFNESFAFEVNFEKIEETSLMFVLADYDKGQPGEPIGQTIIGPLGQGLGIKHWEQVRRSPGKPICYWHMLKPVPVAE</sequence>
<feature type="domain" description="C2" evidence="2">
    <location>
        <begin position="209"/>
        <end position="330"/>
    </location>
</feature>
<keyword evidence="1" id="KW-0472">Membrane</keyword>
<dbReference type="SUPFAM" id="SSF49562">
    <property type="entry name" value="C2 domain (Calcium/lipid-binding domain, CaLB)"/>
    <property type="match status" value="2"/>
</dbReference>
<name>A0ABM4BDW8_HYDVU</name>
<evidence type="ECO:0000313" key="3">
    <source>
        <dbReference type="Proteomes" id="UP001652625"/>
    </source>
</evidence>
<dbReference type="PANTHER" id="PTHR10024:SF227">
    <property type="entry name" value="SYNAPTOTAGMIN 1"/>
    <property type="match status" value="1"/>
</dbReference>
<proteinExistence type="predicted"/>
<feature type="domain" description="C2" evidence="2">
    <location>
        <begin position="348"/>
        <end position="470"/>
    </location>
</feature>
<keyword evidence="1" id="KW-0812">Transmembrane</keyword>
<dbReference type="CDD" id="cd00276">
    <property type="entry name" value="C2B_Synaptotagmin"/>
    <property type="match status" value="1"/>
</dbReference>
<gene>
    <name evidence="4" type="primary">LOC100204739</name>
</gene>
<keyword evidence="1" id="KW-1133">Transmembrane helix</keyword>
<dbReference type="GeneID" id="100204739"/>
<dbReference type="PRINTS" id="PR00360">
    <property type="entry name" value="C2DOMAIN"/>
</dbReference>
<dbReference type="InterPro" id="IPR035892">
    <property type="entry name" value="C2_domain_sf"/>
</dbReference>
<dbReference type="PROSITE" id="PS50004">
    <property type="entry name" value="C2"/>
    <property type="match status" value="2"/>
</dbReference>
<evidence type="ECO:0000259" key="2">
    <source>
        <dbReference type="PROSITE" id="PS50004"/>
    </source>
</evidence>
<dbReference type="PANTHER" id="PTHR10024">
    <property type="entry name" value="SYNAPTOTAGMIN"/>
    <property type="match status" value="1"/>
</dbReference>
<dbReference type="Gene3D" id="2.60.40.150">
    <property type="entry name" value="C2 domain"/>
    <property type="match status" value="2"/>
</dbReference>
<feature type="transmembrane region" description="Helical" evidence="1">
    <location>
        <begin position="136"/>
        <end position="157"/>
    </location>
</feature>
<evidence type="ECO:0000256" key="1">
    <source>
        <dbReference type="SAM" id="Phobius"/>
    </source>
</evidence>
<evidence type="ECO:0000313" key="4">
    <source>
        <dbReference type="RefSeq" id="XP_065647148.1"/>
    </source>
</evidence>
<reference evidence="4" key="2">
    <citation type="submission" date="2025-08" db="UniProtKB">
        <authorList>
            <consortium name="RefSeq"/>
        </authorList>
    </citation>
    <scope>IDENTIFICATION</scope>
</reference>
<dbReference type="SMART" id="SM00239">
    <property type="entry name" value="C2"/>
    <property type="match status" value="2"/>
</dbReference>
<accession>A0ABM4BDW8</accession>
<dbReference type="InterPro" id="IPR000008">
    <property type="entry name" value="C2_dom"/>
</dbReference>
<keyword evidence="3" id="KW-1185">Reference proteome</keyword>
<dbReference type="RefSeq" id="XP_065647148.1">
    <property type="nucleotide sequence ID" value="XM_065791076.1"/>
</dbReference>
<protein>
    <submittedName>
        <fullName evidence="4">Synaptotagmin-1</fullName>
    </submittedName>
</protein>
<dbReference type="Proteomes" id="UP001652625">
    <property type="component" value="Chromosome 02"/>
</dbReference>
<organism evidence="3 4">
    <name type="scientific">Hydra vulgaris</name>
    <name type="common">Hydra</name>
    <name type="synonym">Hydra attenuata</name>
    <dbReference type="NCBI Taxonomy" id="6087"/>
    <lineage>
        <taxon>Eukaryota</taxon>
        <taxon>Metazoa</taxon>
        <taxon>Cnidaria</taxon>
        <taxon>Hydrozoa</taxon>
        <taxon>Hydroidolina</taxon>
        <taxon>Anthoathecata</taxon>
        <taxon>Aplanulata</taxon>
        <taxon>Hydridae</taxon>
        <taxon>Hydra</taxon>
    </lineage>
</organism>
<dbReference type="Pfam" id="PF00168">
    <property type="entry name" value="C2"/>
    <property type="match status" value="2"/>
</dbReference>